<sequence length="397" mass="42725">MRAVLQLARCALVTALRQKETLFWFVVFPLLLLSVLTLVFGHLGEEGTMNFPVALANLDREEGFASVVEEVFVSLSAPPRVGEEPLLTLRQPTSGEDAERFLAREKEAVRLGDVAALIVIPPGFSSAALAALVGSGPPAQVEVYSSEANAASTMAADVVEQVLARLNRELLTRAGLYEPEAATPVRTEWIGDSSAPVAYVDFLLPGIVLMAFFVGGLFSVSGTILFSRDLKILRRYWVTPLRVLQYLAGFALGYLAMCGLQFTLVVLLGRVGFGATVAFTRPLAVGYLVLAAVTFLAFGFFVASLANTAQAGMAIANIINMPILFLSGLFFPVADLPLFLRVLLYLNPLSYLAEGLRFSLGAGQATLPLPLTFLVPLGWTGLSAAVAVRRLRWDVAR</sequence>
<feature type="transmembrane region" description="Helical" evidence="5">
    <location>
        <begin position="285"/>
        <end position="306"/>
    </location>
</feature>
<dbReference type="Proteomes" id="UP000249818">
    <property type="component" value="Chromosome BARAN1"/>
</dbReference>
<evidence type="ECO:0000256" key="2">
    <source>
        <dbReference type="ARBA" id="ARBA00022692"/>
    </source>
</evidence>
<evidence type="ECO:0000313" key="7">
    <source>
        <dbReference type="EMBL" id="SQD93207.1"/>
    </source>
</evidence>
<evidence type="ECO:0000313" key="8">
    <source>
        <dbReference type="Proteomes" id="UP000249818"/>
    </source>
</evidence>
<dbReference type="KEGG" id="bana:BARAN1_1185"/>
<dbReference type="InterPro" id="IPR013525">
    <property type="entry name" value="ABC2_TM"/>
</dbReference>
<dbReference type="PROSITE" id="PS51012">
    <property type="entry name" value="ABC_TM2"/>
    <property type="match status" value="1"/>
</dbReference>
<dbReference type="InterPro" id="IPR047817">
    <property type="entry name" value="ABC2_TM_bact-type"/>
</dbReference>
<dbReference type="AlphaFoldDB" id="A0A2X3K7K0"/>
<dbReference type="InterPro" id="IPR052902">
    <property type="entry name" value="ABC-2_transporter"/>
</dbReference>
<keyword evidence="4 5" id="KW-0472">Membrane</keyword>
<feature type="transmembrane region" description="Helical" evidence="5">
    <location>
        <begin position="318"/>
        <end position="346"/>
    </location>
</feature>
<dbReference type="EMBL" id="LS483254">
    <property type="protein sequence ID" value="SQD93207.1"/>
    <property type="molecule type" value="Genomic_DNA"/>
</dbReference>
<keyword evidence="3 5" id="KW-1133">Transmembrane helix</keyword>
<evidence type="ECO:0000256" key="1">
    <source>
        <dbReference type="ARBA" id="ARBA00004141"/>
    </source>
</evidence>
<dbReference type="PANTHER" id="PTHR43027:SF2">
    <property type="entry name" value="TRANSPORT PERMEASE PROTEIN"/>
    <property type="match status" value="1"/>
</dbReference>
<proteinExistence type="predicted"/>
<feature type="domain" description="ABC transmembrane type-2" evidence="6">
    <location>
        <begin position="152"/>
        <end position="394"/>
    </location>
</feature>
<comment type="subcellular location">
    <subcellularLocation>
        <location evidence="1">Membrane</location>
        <topology evidence="1">Multi-pass membrane protein</topology>
    </subcellularLocation>
</comment>
<feature type="transmembrane region" description="Helical" evidence="5">
    <location>
        <begin position="202"/>
        <end position="226"/>
    </location>
</feature>
<dbReference type="RefSeq" id="WP_157959521.1">
    <property type="nucleotide sequence ID" value="NZ_LS483254.1"/>
</dbReference>
<feature type="transmembrane region" description="Helical" evidence="5">
    <location>
        <begin position="21"/>
        <end position="43"/>
    </location>
</feature>
<dbReference type="Pfam" id="PF12698">
    <property type="entry name" value="ABC2_membrane_3"/>
    <property type="match status" value="1"/>
</dbReference>
<keyword evidence="2 5" id="KW-0812">Transmembrane</keyword>
<evidence type="ECO:0000256" key="5">
    <source>
        <dbReference type="SAM" id="Phobius"/>
    </source>
</evidence>
<dbReference type="GO" id="GO:0016020">
    <property type="term" value="C:membrane"/>
    <property type="evidence" value="ECO:0007669"/>
    <property type="project" value="UniProtKB-SubCell"/>
</dbReference>
<dbReference type="Gene3D" id="3.40.1710.10">
    <property type="entry name" value="abc type-2 transporter like domain"/>
    <property type="match status" value="1"/>
</dbReference>
<dbReference type="PANTHER" id="PTHR43027">
    <property type="entry name" value="DOXORUBICIN RESISTANCE ABC TRANSPORTER PERMEASE PROTEIN DRRC-RELATED"/>
    <property type="match status" value="1"/>
</dbReference>
<organism evidence="7 8">
    <name type="scientific">Candidatus Bipolaricaulis anaerobius</name>
    <dbReference type="NCBI Taxonomy" id="2026885"/>
    <lineage>
        <taxon>Bacteria</taxon>
        <taxon>Candidatus Bipolaricaulota</taxon>
        <taxon>Candidatus Bipolaricaulia</taxon>
        <taxon>Candidatus Bipolaricaulales</taxon>
        <taxon>Candidatus Bipolaricaulaceae</taxon>
        <taxon>Candidatus Bipolaricaulis</taxon>
    </lineage>
</organism>
<evidence type="ECO:0000259" key="6">
    <source>
        <dbReference type="PROSITE" id="PS51012"/>
    </source>
</evidence>
<feature type="transmembrane region" description="Helical" evidence="5">
    <location>
        <begin position="247"/>
        <end position="273"/>
    </location>
</feature>
<accession>A0A2X3K7K0</accession>
<evidence type="ECO:0000256" key="3">
    <source>
        <dbReference type="ARBA" id="ARBA00022989"/>
    </source>
</evidence>
<gene>
    <name evidence="7" type="ORF">BARAN1_1185</name>
</gene>
<keyword evidence="8" id="KW-1185">Reference proteome</keyword>
<evidence type="ECO:0000256" key="4">
    <source>
        <dbReference type="ARBA" id="ARBA00023136"/>
    </source>
</evidence>
<reference evidence="8" key="1">
    <citation type="submission" date="2018-05" db="EMBL/GenBank/DDBJ databases">
        <authorList>
            <person name="Hao L."/>
        </authorList>
    </citation>
    <scope>NUCLEOTIDE SEQUENCE [LARGE SCALE GENOMIC DNA]</scope>
</reference>
<protein>
    <submittedName>
        <fullName evidence="7">Putative ABC-type multidrug transport system, permease component</fullName>
    </submittedName>
</protein>
<feature type="transmembrane region" description="Helical" evidence="5">
    <location>
        <begin position="366"/>
        <end position="388"/>
    </location>
</feature>
<name>A0A2X3K7K0_9BACT</name>
<dbReference type="OrthoDB" id="9788252at2"/>
<dbReference type="GO" id="GO:0140359">
    <property type="term" value="F:ABC-type transporter activity"/>
    <property type="evidence" value="ECO:0007669"/>
    <property type="project" value="InterPro"/>
</dbReference>